<comment type="caution">
    <text evidence="2">The sequence shown here is derived from an EMBL/GenBank/DDBJ whole genome shotgun (WGS) entry which is preliminary data.</text>
</comment>
<accession>A0A0F4XWF0</accession>
<dbReference type="Gene3D" id="1.10.101.10">
    <property type="entry name" value="PGBD-like superfamily/PGBD"/>
    <property type="match status" value="1"/>
</dbReference>
<dbReference type="Pfam" id="PF01471">
    <property type="entry name" value="PG_binding_1"/>
    <property type="match status" value="1"/>
</dbReference>
<dbReference type="InterPro" id="IPR036366">
    <property type="entry name" value="PGBDSf"/>
</dbReference>
<dbReference type="PATRIC" id="fig|132476.4.peg.2446"/>
<dbReference type="AlphaFoldDB" id="A0A0F4XWF0"/>
<dbReference type="SUPFAM" id="SSF47090">
    <property type="entry name" value="PGBD-like"/>
    <property type="match status" value="1"/>
</dbReference>
<reference evidence="2 3" key="1">
    <citation type="submission" date="2015-03" db="EMBL/GenBank/DDBJ databases">
        <title>Pseudomonas fluorescens 1855-344 Genome sequencing and assembly.</title>
        <authorList>
            <person name="Eng W.W.H."/>
            <person name="Gan H.M."/>
            <person name="Savka M.A."/>
        </authorList>
    </citation>
    <scope>NUCLEOTIDE SEQUENCE [LARGE SCALE GENOMIC DNA]</scope>
    <source>
        <strain evidence="2 3">1855-344</strain>
    </source>
</reference>
<name>A0A0F4XWF0_9PSED</name>
<organism evidence="2 3">
    <name type="scientific">Pseudomonas kilonensis</name>
    <dbReference type="NCBI Taxonomy" id="132476"/>
    <lineage>
        <taxon>Bacteria</taxon>
        <taxon>Pseudomonadati</taxon>
        <taxon>Pseudomonadota</taxon>
        <taxon>Gammaproteobacteria</taxon>
        <taxon>Pseudomonadales</taxon>
        <taxon>Pseudomonadaceae</taxon>
        <taxon>Pseudomonas</taxon>
    </lineage>
</organism>
<sequence>MNARSNPGGDGIVLTLGAAESVDSVAYAYGHARSTLWDHPRNAELRHQHPDGTALATGDLLFVPPRTTATFEQNATGRRHTFRVLNTPAMLRFRPYALAGQGLARHFEVLRGDTLLGRGTAEANGDIVWPLEPTADDITVRVTFDGFSRDYQLRLRALDPISTLKGVQQRLRGLGYFSGECDGQMNDATRVAIGAFKMQAGLPDDEELLSDAVRATLHGYHGEAPL</sequence>
<gene>
    <name evidence="2" type="ORF">VP02_03995</name>
</gene>
<evidence type="ECO:0000313" key="3">
    <source>
        <dbReference type="Proteomes" id="UP000033662"/>
    </source>
</evidence>
<dbReference type="EMBL" id="JZXC01000002">
    <property type="protein sequence ID" value="KKA09688.1"/>
    <property type="molecule type" value="Genomic_DNA"/>
</dbReference>
<dbReference type="Proteomes" id="UP000033662">
    <property type="component" value="Unassembled WGS sequence"/>
</dbReference>
<evidence type="ECO:0000313" key="2">
    <source>
        <dbReference type="EMBL" id="KKA09688.1"/>
    </source>
</evidence>
<dbReference type="InterPro" id="IPR036365">
    <property type="entry name" value="PGBD-like_sf"/>
</dbReference>
<feature type="domain" description="Peptidoglycan binding-like" evidence="1">
    <location>
        <begin position="167"/>
        <end position="205"/>
    </location>
</feature>
<dbReference type="InterPro" id="IPR002477">
    <property type="entry name" value="Peptidoglycan-bd-like"/>
</dbReference>
<proteinExistence type="predicted"/>
<evidence type="ECO:0000259" key="1">
    <source>
        <dbReference type="Pfam" id="PF01471"/>
    </source>
</evidence>
<protein>
    <submittedName>
        <fullName evidence="2">N-acetylmuramoyl-l-alanine amidase</fullName>
    </submittedName>
</protein>
<dbReference type="OrthoDB" id="2080452at2"/>